<dbReference type="OrthoDB" id="687732at2759"/>
<dbReference type="AlphaFoldDB" id="A0A2I4H408"/>
<reference evidence="2" key="1">
    <citation type="submission" date="2025-08" db="UniProtKB">
        <authorList>
            <consortium name="RefSeq"/>
        </authorList>
    </citation>
    <scope>IDENTIFICATION</scope>
    <source>
        <tissue evidence="2">Leaves</tissue>
    </source>
</reference>
<dbReference type="Gramene" id="Jr02_06110_p1">
    <property type="protein sequence ID" value="cds.Jr02_06110_p1"/>
    <property type="gene ID" value="Jr02_06110"/>
</dbReference>
<dbReference type="RefSeq" id="XP_018850891.1">
    <property type="nucleotide sequence ID" value="XM_018995346.1"/>
</dbReference>
<dbReference type="GeneID" id="109013309"/>
<protein>
    <submittedName>
        <fullName evidence="2">Uncharacterized protein LOC109013309</fullName>
    </submittedName>
</protein>
<dbReference type="KEGG" id="jre:109013309"/>
<dbReference type="FunCoup" id="A0A2I4H408">
    <property type="interactions" value="140"/>
</dbReference>
<proteinExistence type="predicted"/>
<dbReference type="PANTHER" id="PTHR33133:SF3">
    <property type="entry name" value="TRANSMEMBRANE PROTEIN"/>
    <property type="match status" value="1"/>
</dbReference>
<dbReference type="PANTHER" id="PTHR33133">
    <property type="entry name" value="OS08G0107100 PROTEIN-RELATED"/>
    <property type="match status" value="1"/>
</dbReference>
<gene>
    <name evidence="2" type="primary">LOC109013309</name>
</gene>
<accession>A0A2I4H408</accession>
<dbReference type="STRING" id="51240.A0A2I4H408"/>
<sequence>MEDGTPKSPMAETSCKIIRRSVYTFLQRYHYFTSAAALLAFPFSVSVLLSQAYVPSSSTLLPTIYNRLRTLFDAAGFPSSLEFFTVLNQKLSETIFSSILTLPFTLTFLLITKASIIQALKQNKPTFPPTFSSVLTLYNPLLLTHFCNSLLILSANATLFFLLFFAFNCFQGFGFSSPNLLLLLSAAGAVLYSIILANALIVCNLAMVVSGMERCGGYMTILKACVLMRGRTSTALSLALPINMALAAVEALFQYRIVRAYHFAEKLGLSMVFEGIFIAYLYSIFVVLDTIVNCMFFKSCKTDSASLSCSVEIAEVEGDHGYAILRTKEELIP</sequence>
<name>A0A2I4H408_JUGRE</name>
<dbReference type="GO" id="GO:0016020">
    <property type="term" value="C:membrane"/>
    <property type="evidence" value="ECO:0000318"/>
    <property type="project" value="GO_Central"/>
</dbReference>
<keyword evidence="1" id="KW-1185">Reference proteome</keyword>
<evidence type="ECO:0000313" key="2">
    <source>
        <dbReference type="RefSeq" id="XP_018850891.1"/>
    </source>
</evidence>
<evidence type="ECO:0000313" key="1">
    <source>
        <dbReference type="Proteomes" id="UP000235220"/>
    </source>
</evidence>
<dbReference type="Proteomes" id="UP000235220">
    <property type="component" value="Chromosome 2"/>
</dbReference>
<organism evidence="1 2">
    <name type="scientific">Juglans regia</name>
    <name type="common">English walnut</name>
    <dbReference type="NCBI Taxonomy" id="51240"/>
    <lineage>
        <taxon>Eukaryota</taxon>
        <taxon>Viridiplantae</taxon>
        <taxon>Streptophyta</taxon>
        <taxon>Embryophyta</taxon>
        <taxon>Tracheophyta</taxon>
        <taxon>Spermatophyta</taxon>
        <taxon>Magnoliopsida</taxon>
        <taxon>eudicotyledons</taxon>
        <taxon>Gunneridae</taxon>
        <taxon>Pentapetalae</taxon>
        <taxon>rosids</taxon>
        <taxon>fabids</taxon>
        <taxon>Fagales</taxon>
        <taxon>Juglandaceae</taxon>
        <taxon>Juglans</taxon>
    </lineage>
</organism>